<feature type="domain" description="FCP1 homology" evidence="3">
    <location>
        <begin position="198"/>
        <end position="357"/>
    </location>
</feature>
<accession>A0AAV6GQ68</accession>
<evidence type="ECO:0000256" key="2">
    <source>
        <dbReference type="SAM" id="MobiDB-lite"/>
    </source>
</evidence>
<evidence type="ECO:0000256" key="1">
    <source>
        <dbReference type="ARBA" id="ARBA00022912"/>
    </source>
</evidence>
<evidence type="ECO:0000313" key="5">
    <source>
        <dbReference type="Proteomes" id="UP000823561"/>
    </source>
</evidence>
<keyword evidence="1" id="KW-0904">Protein phosphatase</keyword>
<dbReference type="Gene3D" id="3.40.50.1000">
    <property type="entry name" value="HAD superfamily/HAD-like"/>
    <property type="match status" value="1"/>
</dbReference>
<sequence>MRLRSRSIALGSDSPQTPNITPCNVNRRRRQASKRASSVEKRNHVKEEEPIQLDSPDIFDGHDVPVATRRAMPRMGGRKRALAFEEKEDVNFRTPVRVRRLGAFAESQPATPTPLCPTARNIYSPIVRFLTPTKENVESPRVALLSPEPCVFAFGTSSPLAEEEDGDEVFSPFTFIKNIPSLSQHSRPTIKDIPPKTRSTPQATLVLDLDETLMFSSLSVIEDAQYTFHTNFQDNKYKVYVILRPYVKEFLQAMSKLFEMFIYTSAKKEYAEKIVDILDPKRKLFRHRLYQEHCCCVLGHYVKDLSVLERDPMRTVILDNAPHTYPYHLMNMIPIKSWFGDEDDRELQRLIPHLEKLAEAGDVREVLKRRTDHFHRLLSED</sequence>
<reference evidence="4" key="1">
    <citation type="submission" date="2020-10" db="EMBL/GenBank/DDBJ databases">
        <title>Chromosome-scale genome assembly of the Allis shad, Alosa alosa.</title>
        <authorList>
            <person name="Margot Z."/>
            <person name="Christophe K."/>
            <person name="Cabau C."/>
            <person name="Louis A."/>
            <person name="Berthelot C."/>
            <person name="Parey E."/>
            <person name="Roest Crollius H."/>
            <person name="Montfort J."/>
            <person name="Robinson-Rechavi M."/>
            <person name="Bucao C."/>
            <person name="Bouchez O."/>
            <person name="Gislard M."/>
            <person name="Lluch J."/>
            <person name="Milhes M."/>
            <person name="Lampietro C."/>
            <person name="Lopez Roques C."/>
            <person name="Donnadieu C."/>
            <person name="Braasch I."/>
            <person name="Desvignes T."/>
            <person name="Postlethwait J."/>
            <person name="Bobe J."/>
            <person name="Guiguen Y."/>
        </authorList>
    </citation>
    <scope>NUCLEOTIDE SEQUENCE</scope>
    <source>
        <strain evidence="4">M-15738</strain>
        <tissue evidence="4">Blood</tissue>
    </source>
</reference>
<keyword evidence="5" id="KW-1185">Reference proteome</keyword>
<feature type="compositionally biased region" description="Polar residues" evidence="2">
    <location>
        <begin position="13"/>
        <end position="24"/>
    </location>
</feature>
<dbReference type="PROSITE" id="PS50969">
    <property type="entry name" value="FCP1"/>
    <property type="match status" value="1"/>
</dbReference>
<dbReference type="InterPro" id="IPR011948">
    <property type="entry name" value="Dullard_phosphatase"/>
</dbReference>
<feature type="region of interest" description="Disordered" evidence="2">
    <location>
        <begin position="1"/>
        <end position="59"/>
    </location>
</feature>
<dbReference type="GO" id="GO:0004721">
    <property type="term" value="F:phosphoprotein phosphatase activity"/>
    <property type="evidence" value="ECO:0007669"/>
    <property type="project" value="UniProtKB-KW"/>
</dbReference>
<organism evidence="4 5">
    <name type="scientific">Alosa alosa</name>
    <name type="common">allis shad</name>
    <dbReference type="NCBI Taxonomy" id="278164"/>
    <lineage>
        <taxon>Eukaryota</taxon>
        <taxon>Metazoa</taxon>
        <taxon>Chordata</taxon>
        <taxon>Craniata</taxon>
        <taxon>Vertebrata</taxon>
        <taxon>Euteleostomi</taxon>
        <taxon>Actinopterygii</taxon>
        <taxon>Neopterygii</taxon>
        <taxon>Teleostei</taxon>
        <taxon>Clupei</taxon>
        <taxon>Clupeiformes</taxon>
        <taxon>Clupeoidei</taxon>
        <taxon>Clupeidae</taxon>
        <taxon>Alosa</taxon>
    </lineage>
</organism>
<dbReference type="AlphaFoldDB" id="A0AAV6GQ68"/>
<evidence type="ECO:0000313" key="4">
    <source>
        <dbReference type="EMBL" id="KAG5275855.1"/>
    </source>
</evidence>
<dbReference type="InterPro" id="IPR004274">
    <property type="entry name" value="FCP1_dom"/>
</dbReference>
<dbReference type="PANTHER" id="PTHR12210">
    <property type="entry name" value="DULLARD PROTEIN PHOSPHATASE"/>
    <property type="match status" value="1"/>
</dbReference>
<name>A0AAV6GQ68_9TELE</name>
<protein>
    <recommendedName>
        <fullName evidence="3">FCP1 homology domain-containing protein</fullName>
    </recommendedName>
</protein>
<dbReference type="FunFam" id="3.40.50.1000:FF:000093">
    <property type="entry name" value="NLI interacting factor-like phosphatase family protein"/>
    <property type="match status" value="1"/>
</dbReference>
<keyword evidence="1" id="KW-0378">Hydrolase</keyword>
<dbReference type="EMBL" id="JADWDJ010000009">
    <property type="protein sequence ID" value="KAG5275855.1"/>
    <property type="molecule type" value="Genomic_DNA"/>
</dbReference>
<dbReference type="NCBIfam" id="TIGR02251">
    <property type="entry name" value="HIF-SF_euk"/>
    <property type="match status" value="1"/>
</dbReference>
<dbReference type="SMART" id="SM00577">
    <property type="entry name" value="CPDc"/>
    <property type="match status" value="1"/>
</dbReference>
<dbReference type="InterPro" id="IPR023214">
    <property type="entry name" value="HAD_sf"/>
</dbReference>
<dbReference type="InterPro" id="IPR050365">
    <property type="entry name" value="TIM50"/>
</dbReference>
<dbReference type="Proteomes" id="UP000823561">
    <property type="component" value="Chromosome 9"/>
</dbReference>
<evidence type="ECO:0000259" key="3">
    <source>
        <dbReference type="PROSITE" id="PS50969"/>
    </source>
</evidence>
<comment type="caution">
    <text evidence="4">The sequence shown here is derived from an EMBL/GenBank/DDBJ whole genome shotgun (WGS) entry which is preliminary data.</text>
</comment>
<dbReference type="Pfam" id="PF03031">
    <property type="entry name" value="NIF"/>
    <property type="match status" value="1"/>
</dbReference>
<proteinExistence type="predicted"/>
<gene>
    <name evidence="4" type="ORF">AALO_G00125300</name>
</gene>
<dbReference type="SUPFAM" id="SSF56784">
    <property type="entry name" value="HAD-like"/>
    <property type="match status" value="1"/>
</dbReference>
<feature type="compositionally biased region" description="Basic and acidic residues" evidence="2">
    <location>
        <begin position="37"/>
        <end position="49"/>
    </location>
</feature>
<dbReference type="CDD" id="cd07521">
    <property type="entry name" value="HAD_FCP1-like"/>
    <property type="match status" value="1"/>
</dbReference>
<dbReference type="InterPro" id="IPR036412">
    <property type="entry name" value="HAD-like_sf"/>
</dbReference>